<proteinExistence type="predicted"/>
<organism evidence="1 2">
    <name type="scientific">Sorangium cellulosum</name>
    <name type="common">Polyangium cellulosum</name>
    <dbReference type="NCBI Taxonomy" id="56"/>
    <lineage>
        <taxon>Bacteria</taxon>
        <taxon>Pseudomonadati</taxon>
        <taxon>Myxococcota</taxon>
        <taxon>Polyangia</taxon>
        <taxon>Polyangiales</taxon>
        <taxon>Polyangiaceae</taxon>
        <taxon>Sorangium</taxon>
    </lineage>
</organism>
<gene>
    <name evidence="1" type="ORF">SOCE26_034180</name>
</gene>
<dbReference type="Proteomes" id="UP000238348">
    <property type="component" value="Chromosome"/>
</dbReference>
<name>A0A2L0ERR8_SORCE</name>
<reference evidence="1 2" key="1">
    <citation type="submission" date="2015-09" db="EMBL/GenBank/DDBJ databases">
        <title>Sorangium comparison.</title>
        <authorList>
            <person name="Zaburannyi N."/>
            <person name="Bunk B."/>
            <person name="Overmann J."/>
            <person name="Mueller R."/>
        </authorList>
    </citation>
    <scope>NUCLEOTIDE SEQUENCE [LARGE SCALE GENOMIC DNA]</scope>
    <source>
        <strain evidence="1 2">So ce26</strain>
    </source>
</reference>
<sequence length="506" mass="52155">MLGLASCSIHLESGSDAEGGAPWDPAPPVMLRFEEEGTLQLVPGELRTVRITVQPPAAYHVSFSLLGEAAGAWVDKTTITTTEDGRGSVGLHASNLGSTFRLRAATDDGLATELGVAVSAEGFGTLHIHPSYQGTRVAKNWMASVVAGSTCDEIAITAPRAPPGALMAHGGPEGPVIMAGAPVGPSLAVALYSGKMLWGCASERELQAGATRDVTVPIQDLPIDMAATRLDTTLLVSPSEGLEDLLAAAADRRLDEFLPEGGEAAALLDAMELAAPVDQVPAFAARRAALDWDATAQAHLAALSIPLRERCRGWARAGREALPLEIVGVLRGQEDTPGHARFEVSWLGSPTAESDGPTPAYSMSWTAESGDTLRLSGTLSWMPSRYLLGATEAVVAEEMPSAGSMPEALSAAAQCAELGASLGGYSGCDPDCMTALCAGGLKLRWHATMTQDGPPGEIVVNALGPAEINSAAVPEVWTARWLGTLSDGEGAAASVAGDAHASSTEP</sequence>
<protein>
    <submittedName>
        <fullName evidence="1">Uncharacterized protein</fullName>
    </submittedName>
</protein>
<dbReference type="AlphaFoldDB" id="A0A2L0ERR8"/>
<evidence type="ECO:0000313" key="2">
    <source>
        <dbReference type="Proteomes" id="UP000238348"/>
    </source>
</evidence>
<dbReference type="EMBL" id="CP012673">
    <property type="protein sequence ID" value="AUX41993.1"/>
    <property type="molecule type" value="Genomic_DNA"/>
</dbReference>
<evidence type="ECO:0000313" key="1">
    <source>
        <dbReference type="EMBL" id="AUX41993.1"/>
    </source>
</evidence>
<accession>A0A2L0ERR8</accession>